<evidence type="ECO:0000256" key="1">
    <source>
        <dbReference type="SAM" id="MobiDB-lite"/>
    </source>
</evidence>
<proteinExistence type="predicted"/>
<gene>
    <name evidence="2" type="ORF">CVT26_013208</name>
</gene>
<evidence type="ECO:0000313" key="2">
    <source>
        <dbReference type="EMBL" id="PPQ70609.1"/>
    </source>
</evidence>
<dbReference type="EMBL" id="NHYE01005535">
    <property type="protein sequence ID" value="PPQ70609.1"/>
    <property type="molecule type" value="Genomic_DNA"/>
</dbReference>
<evidence type="ECO:0000313" key="3">
    <source>
        <dbReference type="Proteomes" id="UP000284706"/>
    </source>
</evidence>
<sequence>MLRDIDIAIIDIYKIQAWSNSTSWAEINLPSFDNHKLRLIGLHPRAMRPLYTRKYSLQRGSPFTYEGVGRAADRLSGAIYEVSMASISRKLTSDEASDIREYNSEEASELTDGGGVGLQPRPINIDANIGQQTRYLLGRVAAQRRASITVASLAGTEIDGCGGSKDREGERKGSRETHICRQVELSNCSTEG</sequence>
<feature type="compositionally biased region" description="Basic and acidic residues" evidence="1">
    <location>
        <begin position="164"/>
        <end position="178"/>
    </location>
</feature>
<name>A0A409VWI3_9AGAR</name>
<reference evidence="2 3" key="1">
    <citation type="journal article" date="2018" name="Evol. Lett.">
        <title>Horizontal gene cluster transfer increased hallucinogenic mushroom diversity.</title>
        <authorList>
            <person name="Reynolds H.T."/>
            <person name="Vijayakumar V."/>
            <person name="Gluck-Thaler E."/>
            <person name="Korotkin H.B."/>
            <person name="Matheny P.B."/>
            <person name="Slot J.C."/>
        </authorList>
    </citation>
    <scope>NUCLEOTIDE SEQUENCE [LARGE SCALE GENOMIC DNA]</scope>
    <source>
        <strain evidence="2 3">SRW20</strain>
    </source>
</reference>
<comment type="caution">
    <text evidence="2">The sequence shown here is derived from an EMBL/GenBank/DDBJ whole genome shotgun (WGS) entry which is preliminary data.</text>
</comment>
<dbReference type="InParanoid" id="A0A409VWI3"/>
<dbReference type="Proteomes" id="UP000284706">
    <property type="component" value="Unassembled WGS sequence"/>
</dbReference>
<protein>
    <submittedName>
        <fullName evidence="2">Uncharacterized protein</fullName>
    </submittedName>
</protein>
<organism evidence="2 3">
    <name type="scientific">Gymnopilus dilepis</name>
    <dbReference type="NCBI Taxonomy" id="231916"/>
    <lineage>
        <taxon>Eukaryota</taxon>
        <taxon>Fungi</taxon>
        <taxon>Dikarya</taxon>
        <taxon>Basidiomycota</taxon>
        <taxon>Agaricomycotina</taxon>
        <taxon>Agaricomycetes</taxon>
        <taxon>Agaricomycetidae</taxon>
        <taxon>Agaricales</taxon>
        <taxon>Agaricineae</taxon>
        <taxon>Hymenogastraceae</taxon>
        <taxon>Gymnopilus</taxon>
    </lineage>
</organism>
<feature type="region of interest" description="Disordered" evidence="1">
    <location>
        <begin position="159"/>
        <end position="178"/>
    </location>
</feature>
<keyword evidence="3" id="KW-1185">Reference proteome</keyword>
<dbReference type="AlphaFoldDB" id="A0A409VWI3"/>
<accession>A0A409VWI3</accession>